<evidence type="ECO:0000313" key="3">
    <source>
        <dbReference type="Proteomes" id="UP000434957"/>
    </source>
</evidence>
<feature type="compositionally biased region" description="Basic residues" evidence="1">
    <location>
        <begin position="45"/>
        <end position="56"/>
    </location>
</feature>
<sequence>MAKSKKDMRDAGREGREREEATRSSRRAEGLPPEEHASLEEVVRTARKAGAAKRKAAREEKKRSLSQDQPAAEPPVQDDAHQVSADGNAGGESETGQGEPEVASVGGVDVDESQVEGRVSDSLLPEQDVSVRAPAQDVPLPTVREDVSGEDMEALALLEEKAPSSVQLSTTVQEAAVPSSQRLSDDVAKAYVAKQVSRWEQVRSERDLPPTVQYDWPSSRPDSLP</sequence>
<evidence type="ECO:0000313" key="2">
    <source>
        <dbReference type="EMBL" id="KAE9296201.1"/>
    </source>
</evidence>
<organism evidence="2 3">
    <name type="scientific">Phytophthora rubi</name>
    <dbReference type="NCBI Taxonomy" id="129364"/>
    <lineage>
        <taxon>Eukaryota</taxon>
        <taxon>Sar</taxon>
        <taxon>Stramenopiles</taxon>
        <taxon>Oomycota</taxon>
        <taxon>Peronosporomycetes</taxon>
        <taxon>Peronosporales</taxon>
        <taxon>Peronosporaceae</taxon>
        <taxon>Phytophthora</taxon>
    </lineage>
</organism>
<reference evidence="2 3" key="1">
    <citation type="submission" date="2018-08" db="EMBL/GenBank/DDBJ databases">
        <title>Genomic investigation of the strawberry pathogen Phytophthora fragariae indicates pathogenicity is determined by transcriptional variation in three key races.</title>
        <authorList>
            <person name="Adams T.M."/>
            <person name="Armitage A.D."/>
            <person name="Sobczyk M.K."/>
            <person name="Bates H.J."/>
            <person name="Dunwell J.M."/>
            <person name="Nellist C.F."/>
            <person name="Harrison R.J."/>
        </authorList>
    </citation>
    <scope>NUCLEOTIDE SEQUENCE [LARGE SCALE GENOMIC DNA]</scope>
    <source>
        <strain evidence="2 3">SCRP333</strain>
    </source>
</reference>
<comment type="caution">
    <text evidence="2">The sequence shown here is derived from an EMBL/GenBank/DDBJ whole genome shotgun (WGS) entry which is preliminary data.</text>
</comment>
<accession>A0A6A4CTU3</accession>
<protein>
    <submittedName>
        <fullName evidence="2">Uncharacterized protein</fullName>
    </submittedName>
</protein>
<feature type="region of interest" description="Disordered" evidence="1">
    <location>
        <begin position="199"/>
        <end position="225"/>
    </location>
</feature>
<dbReference type="AlphaFoldDB" id="A0A6A4CTU3"/>
<proteinExistence type="predicted"/>
<feature type="region of interest" description="Disordered" evidence="1">
    <location>
        <begin position="1"/>
        <end position="142"/>
    </location>
</feature>
<gene>
    <name evidence="2" type="ORF">PR003_g23816</name>
</gene>
<dbReference type="EMBL" id="QXFT01002571">
    <property type="protein sequence ID" value="KAE9296201.1"/>
    <property type="molecule type" value="Genomic_DNA"/>
</dbReference>
<dbReference type="Proteomes" id="UP000434957">
    <property type="component" value="Unassembled WGS sequence"/>
</dbReference>
<evidence type="ECO:0000256" key="1">
    <source>
        <dbReference type="SAM" id="MobiDB-lite"/>
    </source>
</evidence>
<feature type="compositionally biased region" description="Basic and acidic residues" evidence="1">
    <location>
        <begin position="1"/>
        <end position="44"/>
    </location>
</feature>
<keyword evidence="3" id="KW-1185">Reference proteome</keyword>
<name>A0A6A4CTU3_9STRA</name>